<dbReference type="SUPFAM" id="SSF53474">
    <property type="entry name" value="alpha/beta-Hydrolases"/>
    <property type="match status" value="1"/>
</dbReference>
<reference evidence="5" key="1">
    <citation type="submission" date="2023-08" db="EMBL/GenBank/DDBJ databases">
        <title>Reference Genome Resource for the Citrus Pathogen Phytophthora citrophthora.</title>
        <authorList>
            <person name="Moller H."/>
            <person name="Coetzee B."/>
            <person name="Rose L.J."/>
            <person name="Van Niekerk J.M."/>
        </authorList>
    </citation>
    <scope>NUCLEOTIDE SEQUENCE</scope>
    <source>
        <strain evidence="5">STE-U-9442</strain>
    </source>
</reference>
<feature type="transmembrane region" description="Helical" evidence="4">
    <location>
        <begin position="720"/>
        <end position="742"/>
    </location>
</feature>
<dbReference type="Proteomes" id="UP001259832">
    <property type="component" value="Unassembled WGS sequence"/>
</dbReference>
<dbReference type="PANTHER" id="PTHR43248">
    <property type="entry name" value="2-SUCCINYL-6-HYDROXY-2,4-CYCLOHEXADIENE-1-CARBOXYLATE SYNTHASE"/>
    <property type="match status" value="1"/>
</dbReference>
<dbReference type="PANTHER" id="PTHR43248:SF3">
    <property type="entry name" value="AB HYDROLASE-1 DOMAIN-CONTAINING PROTEIN"/>
    <property type="match status" value="1"/>
</dbReference>
<accession>A0AAD9LAY9</accession>
<evidence type="ECO:0000256" key="2">
    <source>
        <dbReference type="ARBA" id="ARBA00022801"/>
    </source>
</evidence>
<name>A0AAD9LAY9_9STRA</name>
<keyword evidence="4" id="KW-0472">Membrane</keyword>
<feature type="compositionally biased region" description="Low complexity" evidence="3">
    <location>
        <begin position="1"/>
        <end position="18"/>
    </location>
</feature>
<keyword evidence="4" id="KW-0812">Transmembrane</keyword>
<comment type="caution">
    <text evidence="5">The sequence shown here is derived from an EMBL/GenBank/DDBJ whole genome shotgun (WGS) entry which is preliminary data.</text>
</comment>
<sequence length="791" mass="85166">MPSGASAGLSSLPSSFSSSEHKSDSSSSNSHALLPQPSSADPPRTTDQVIEFSVSSEELGSWRRRQQQTQTEPMPWPGRTRSLLRRYSPLVPPAALLIALVVLLVQDLADAHNGADSLDSSAKPVLQWKSCERENAASNAYNSSAQCATVALPLCYKDICETENANATILVSLKRIPALTTNDSSVSEKSVWFLPDRSDFQSREEAESQITLLYEQLQGDTDIYTLDLRGTGNSTALTCNASDGTPLQTAIFSRNDGVLDPSDVQACVRRLDELGYTNLSAFSLPSAARDVEEIIDQFHSDSQAVVYALGYGTLVARQLMQREVSQVVGYVLDGSLGGITSSEILYEATKSDEDFGEVSADFIAWCELDPSCSEKFSDTNSVTTLTSTLVEVYTRLDADISSKCSTILTDNIPKRNSATSATTPPSYVLRQLLALMMNDKILWPFIPVIAYRFHRCGSEDLILLARFVKISFEAKDVKGIPDLLYAIQMFSELWELPTPDQAELTERFTDATISAGQVYTQLQAFCLFTGYTVDACANTSANASSTLSYTTKPVNSNAAAFSSGTSVLLLSGAMDVTSPPKYASALFNAYSTDNTALLVAANGTHGVVQSAKLSNGTACARHVLASYVQNSGNLTAYDPSCMASLSTPSLVITSASSLLVLGVTDAYDGQLVISNSSDNSGGSVGVQTDSGSYENSGSESSREFNRRISALEASRRQYKAALIVVASLLGAVIIGSAGGFIYRRRRKQQLMSEEAMLRRMRGDDEENELDLMRSIYLLSSSSPSGGEHTVA</sequence>
<comment type="similarity">
    <text evidence="1">Belongs to the peptidase S33 family.</text>
</comment>
<dbReference type="AlphaFoldDB" id="A0AAD9LAY9"/>
<evidence type="ECO:0000256" key="1">
    <source>
        <dbReference type="ARBA" id="ARBA00010088"/>
    </source>
</evidence>
<dbReference type="Gene3D" id="3.40.50.1820">
    <property type="entry name" value="alpha/beta hydrolase"/>
    <property type="match status" value="1"/>
</dbReference>
<keyword evidence="6" id="KW-1185">Reference proteome</keyword>
<protein>
    <submittedName>
        <fullName evidence="5">Hydrolase</fullName>
    </submittedName>
</protein>
<keyword evidence="4" id="KW-1133">Transmembrane helix</keyword>
<evidence type="ECO:0000256" key="4">
    <source>
        <dbReference type="SAM" id="Phobius"/>
    </source>
</evidence>
<organism evidence="5 6">
    <name type="scientific">Phytophthora citrophthora</name>
    <dbReference type="NCBI Taxonomy" id="4793"/>
    <lineage>
        <taxon>Eukaryota</taxon>
        <taxon>Sar</taxon>
        <taxon>Stramenopiles</taxon>
        <taxon>Oomycota</taxon>
        <taxon>Peronosporomycetes</taxon>
        <taxon>Peronosporales</taxon>
        <taxon>Peronosporaceae</taxon>
        <taxon>Phytophthora</taxon>
    </lineage>
</organism>
<keyword evidence="2 5" id="KW-0378">Hydrolase</keyword>
<proteinExistence type="inferred from homology"/>
<feature type="compositionally biased region" description="Low complexity" evidence="3">
    <location>
        <begin position="690"/>
        <end position="699"/>
    </location>
</feature>
<dbReference type="GO" id="GO:0016787">
    <property type="term" value="F:hydrolase activity"/>
    <property type="evidence" value="ECO:0007669"/>
    <property type="project" value="UniProtKB-KW"/>
</dbReference>
<evidence type="ECO:0000256" key="3">
    <source>
        <dbReference type="SAM" id="MobiDB-lite"/>
    </source>
</evidence>
<feature type="compositionally biased region" description="Polar residues" evidence="3">
    <location>
        <begin position="45"/>
        <end position="58"/>
    </location>
</feature>
<dbReference type="InterPro" id="IPR029058">
    <property type="entry name" value="AB_hydrolase_fold"/>
</dbReference>
<dbReference type="InterPro" id="IPR051601">
    <property type="entry name" value="Serine_prot/Carboxylest_S33"/>
</dbReference>
<feature type="region of interest" description="Disordered" evidence="3">
    <location>
        <begin position="1"/>
        <end position="80"/>
    </location>
</feature>
<feature type="region of interest" description="Disordered" evidence="3">
    <location>
        <begin position="678"/>
        <end position="699"/>
    </location>
</feature>
<gene>
    <name evidence="5" type="ORF">P3T76_014704</name>
</gene>
<dbReference type="EMBL" id="JASMQC010000044">
    <property type="protein sequence ID" value="KAK1929858.1"/>
    <property type="molecule type" value="Genomic_DNA"/>
</dbReference>
<evidence type="ECO:0000313" key="5">
    <source>
        <dbReference type="EMBL" id="KAK1929858.1"/>
    </source>
</evidence>
<evidence type="ECO:0000313" key="6">
    <source>
        <dbReference type="Proteomes" id="UP001259832"/>
    </source>
</evidence>